<dbReference type="GO" id="GO:0016787">
    <property type="term" value="F:hydrolase activity"/>
    <property type="evidence" value="ECO:0007669"/>
    <property type="project" value="UniProtKB-KW"/>
</dbReference>
<name>A0A932EQ28_9BACT</name>
<feature type="chain" id="PRO_5037043767" evidence="6">
    <location>
        <begin position="19"/>
        <end position="461"/>
    </location>
</feature>
<organism evidence="8 9">
    <name type="scientific">Candidatus Korobacter versatilis</name>
    <dbReference type="NCBI Taxonomy" id="658062"/>
    <lineage>
        <taxon>Bacteria</taxon>
        <taxon>Pseudomonadati</taxon>
        <taxon>Acidobacteriota</taxon>
        <taxon>Terriglobia</taxon>
        <taxon>Terriglobales</taxon>
        <taxon>Candidatus Korobacteraceae</taxon>
        <taxon>Candidatus Korobacter</taxon>
    </lineage>
</organism>
<dbReference type="InterPro" id="IPR050072">
    <property type="entry name" value="Peptidase_M20A"/>
</dbReference>
<keyword evidence="5" id="KW-0862">Zinc</keyword>
<evidence type="ECO:0000259" key="7">
    <source>
        <dbReference type="Pfam" id="PF07687"/>
    </source>
</evidence>
<gene>
    <name evidence="8" type="ORF">HYX28_08355</name>
</gene>
<evidence type="ECO:0000313" key="9">
    <source>
        <dbReference type="Proteomes" id="UP000779809"/>
    </source>
</evidence>
<dbReference type="PROSITE" id="PS00758">
    <property type="entry name" value="ARGE_DAPE_CPG2_1"/>
    <property type="match status" value="1"/>
</dbReference>
<comment type="caution">
    <text evidence="8">The sequence shown here is derived from an EMBL/GenBank/DDBJ whole genome shotgun (WGS) entry which is preliminary data.</text>
</comment>
<dbReference type="GO" id="GO:0046872">
    <property type="term" value="F:metal ion binding"/>
    <property type="evidence" value="ECO:0007669"/>
    <property type="project" value="UniProtKB-KW"/>
</dbReference>
<dbReference type="SUPFAM" id="SSF55031">
    <property type="entry name" value="Bacterial exopeptidase dimerisation domain"/>
    <property type="match status" value="1"/>
</dbReference>
<keyword evidence="6" id="KW-0732">Signal</keyword>
<dbReference type="Gene3D" id="3.30.70.360">
    <property type="match status" value="1"/>
</dbReference>
<dbReference type="InterPro" id="IPR036264">
    <property type="entry name" value="Bact_exopeptidase_dim_dom"/>
</dbReference>
<keyword evidence="4" id="KW-0378">Hydrolase</keyword>
<evidence type="ECO:0000256" key="1">
    <source>
        <dbReference type="ARBA" id="ARBA00001947"/>
    </source>
</evidence>
<evidence type="ECO:0000256" key="3">
    <source>
        <dbReference type="ARBA" id="ARBA00022723"/>
    </source>
</evidence>
<dbReference type="PIRSF" id="PIRSF036696">
    <property type="entry name" value="ACY-1"/>
    <property type="match status" value="1"/>
</dbReference>
<reference evidence="8" key="1">
    <citation type="submission" date="2020-07" db="EMBL/GenBank/DDBJ databases">
        <title>Huge and variable diversity of episymbiotic CPR bacteria and DPANN archaea in groundwater ecosystems.</title>
        <authorList>
            <person name="He C.Y."/>
            <person name="Keren R."/>
            <person name="Whittaker M."/>
            <person name="Farag I.F."/>
            <person name="Doudna J."/>
            <person name="Cate J.H.D."/>
            <person name="Banfield J.F."/>
        </authorList>
    </citation>
    <scope>NUCLEOTIDE SEQUENCE</scope>
    <source>
        <strain evidence="8">NC_groundwater_580_Pr5_B-0.1um_64_19</strain>
    </source>
</reference>
<dbReference type="PANTHER" id="PTHR43808">
    <property type="entry name" value="ACETYLORNITHINE DEACETYLASE"/>
    <property type="match status" value="1"/>
</dbReference>
<dbReference type="Gene3D" id="1.10.150.900">
    <property type="match status" value="1"/>
</dbReference>
<proteinExistence type="inferred from homology"/>
<evidence type="ECO:0000313" key="8">
    <source>
        <dbReference type="EMBL" id="MBI2678779.1"/>
    </source>
</evidence>
<dbReference type="Pfam" id="PF07687">
    <property type="entry name" value="M20_dimer"/>
    <property type="match status" value="1"/>
</dbReference>
<evidence type="ECO:0000256" key="6">
    <source>
        <dbReference type="SAM" id="SignalP"/>
    </source>
</evidence>
<evidence type="ECO:0000256" key="2">
    <source>
        <dbReference type="ARBA" id="ARBA00006247"/>
    </source>
</evidence>
<feature type="signal peptide" evidence="6">
    <location>
        <begin position="1"/>
        <end position="18"/>
    </location>
</feature>
<dbReference type="EMBL" id="JACPNR010000010">
    <property type="protein sequence ID" value="MBI2678779.1"/>
    <property type="molecule type" value="Genomic_DNA"/>
</dbReference>
<feature type="domain" description="Peptidase M20 dimerisation" evidence="7">
    <location>
        <begin position="217"/>
        <end position="356"/>
    </location>
</feature>
<keyword evidence="3" id="KW-0479">Metal-binding</keyword>
<dbReference type="Proteomes" id="UP000779809">
    <property type="component" value="Unassembled WGS sequence"/>
</dbReference>
<dbReference type="PROSITE" id="PS00759">
    <property type="entry name" value="ARGE_DAPE_CPG2_2"/>
    <property type="match status" value="1"/>
</dbReference>
<evidence type="ECO:0000256" key="5">
    <source>
        <dbReference type="ARBA" id="ARBA00022833"/>
    </source>
</evidence>
<dbReference type="Gene3D" id="3.40.630.10">
    <property type="entry name" value="Zn peptidases"/>
    <property type="match status" value="1"/>
</dbReference>
<protein>
    <submittedName>
        <fullName evidence="8">M20/M25/M40 family metallo-hydrolase</fullName>
    </submittedName>
</protein>
<dbReference type="SUPFAM" id="SSF53187">
    <property type="entry name" value="Zn-dependent exopeptidases"/>
    <property type="match status" value="1"/>
</dbReference>
<dbReference type="InterPro" id="IPR001261">
    <property type="entry name" value="ArgE/DapE_CS"/>
</dbReference>
<dbReference type="PANTHER" id="PTHR43808:SF8">
    <property type="entry name" value="PEPTIDASE M20 DIMERISATION DOMAIN-CONTAINING PROTEIN"/>
    <property type="match status" value="1"/>
</dbReference>
<comment type="cofactor">
    <cofactor evidence="1">
        <name>Zn(2+)</name>
        <dbReference type="ChEBI" id="CHEBI:29105"/>
    </cofactor>
</comment>
<dbReference type="AlphaFoldDB" id="A0A932EQ28"/>
<dbReference type="Pfam" id="PF01546">
    <property type="entry name" value="Peptidase_M20"/>
    <property type="match status" value="1"/>
</dbReference>
<sequence length="461" mass="50295">MKRRLVTVLMLLSALATAQQPDFAAAKAEATKLLQELVRIDTSNPPGNEIKAAEYIKGVLAKEGIASEIVESAPGRASLIARLKGNGSKQPLLLLGHLDVVGVERARWTVDPFAAEIHSDGYMYGRGSSDDKAMDAANLEVFLLLHRMKVPLDRDVILLAEAGEEGTTQFGIDYVVANHWEKIACEYALNEGGDFALQPNGKLAYAGVAPTQKLPRGLKVTARGSSGHGSMPRLDNPITHLSAAIAKIGAWQAPVRLNETTRAFFEQLAKISPPEKAWYYTHLDDPKTEAYLRAHEIGLNSMLRTSIVPTIIRGGFRENVIPAEAEATLDVRALPDEDIDALIATLKQLVNDPAVEITRLEGGQKRPRATPSRLDTEMFQALARAQKKVWPEAVTVPVLQVGATDSAQLRAKGVQAYDIGVPETDEDDKRVHGNDERVNVEQLGKFTEYLWAVTVDIAGHK</sequence>
<evidence type="ECO:0000256" key="4">
    <source>
        <dbReference type="ARBA" id="ARBA00022801"/>
    </source>
</evidence>
<comment type="similarity">
    <text evidence="2">Belongs to the peptidase M20A family.</text>
</comment>
<accession>A0A932EQ28</accession>
<dbReference type="InterPro" id="IPR002933">
    <property type="entry name" value="Peptidase_M20"/>
</dbReference>
<dbReference type="InterPro" id="IPR011650">
    <property type="entry name" value="Peptidase_M20_dimer"/>
</dbReference>